<evidence type="ECO:0000256" key="11">
    <source>
        <dbReference type="ARBA" id="ARBA00023136"/>
    </source>
</evidence>
<dbReference type="Gene3D" id="2.40.30.10">
    <property type="entry name" value="Translation factors"/>
    <property type="match status" value="1"/>
</dbReference>
<dbReference type="Proteomes" id="UP000054988">
    <property type="component" value="Unassembled WGS sequence"/>
</dbReference>
<comment type="catalytic activity">
    <reaction evidence="12">
        <text>2 a Fe(II)-siderophore + NADP(+) + H(+) = 2 a Fe(III)-siderophore + NADPH</text>
        <dbReference type="Rhea" id="RHEA:28795"/>
        <dbReference type="Rhea" id="RHEA-COMP:11342"/>
        <dbReference type="Rhea" id="RHEA-COMP:11344"/>
        <dbReference type="ChEBI" id="CHEBI:15378"/>
        <dbReference type="ChEBI" id="CHEBI:29033"/>
        <dbReference type="ChEBI" id="CHEBI:29034"/>
        <dbReference type="ChEBI" id="CHEBI:57783"/>
        <dbReference type="ChEBI" id="CHEBI:58349"/>
        <dbReference type="EC" id="1.16.1.9"/>
    </reaction>
</comment>
<dbReference type="InterPro" id="IPR051410">
    <property type="entry name" value="Ferric/Cupric_Reductase"/>
</dbReference>
<dbReference type="Pfam" id="PF01794">
    <property type="entry name" value="Ferric_reduct"/>
    <property type="match status" value="1"/>
</dbReference>
<dbReference type="GO" id="GO:0015677">
    <property type="term" value="P:copper ion import"/>
    <property type="evidence" value="ECO:0007669"/>
    <property type="project" value="TreeGrafter"/>
</dbReference>
<keyword evidence="8 13" id="KW-1133">Transmembrane helix</keyword>
<dbReference type="Gene3D" id="3.40.50.80">
    <property type="entry name" value="Nucleotide-binding domain of ferredoxin-NADP reductase (FNR) module"/>
    <property type="match status" value="2"/>
</dbReference>
<dbReference type="GO" id="GO:0052851">
    <property type="term" value="F:ferric-chelate reductase (NADPH) activity"/>
    <property type="evidence" value="ECO:0007669"/>
    <property type="project" value="UniProtKB-EC"/>
</dbReference>
<dbReference type="EMBL" id="LATX01001846">
    <property type="protein sequence ID" value="KTB37465.1"/>
    <property type="molecule type" value="Genomic_DNA"/>
</dbReference>
<dbReference type="InterPro" id="IPR017938">
    <property type="entry name" value="Riboflavin_synthase-like_b-brl"/>
</dbReference>
<proteinExistence type="inferred from homology"/>
<evidence type="ECO:0000256" key="2">
    <source>
        <dbReference type="ARBA" id="ARBA00006278"/>
    </source>
</evidence>
<evidence type="ECO:0000259" key="14">
    <source>
        <dbReference type="PROSITE" id="PS51384"/>
    </source>
</evidence>
<keyword evidence="4" id="KW-0813">Transport</keyword>
<feature type="transmembrane region" description="Helical" evidence="13">
    <location>
        <begin position="259"/>
        <end position="279"/>
    </location>
</feature>
<evidence type="ECO:0000256" key="3">
    <source>
        <dbReference type="ARBA" id="ARBA00012668"/>
    </source>
</evidence>
<evidence type="ECO:0000256" key="7">
    <source>
        <dbReference type="ARBA" id="ARBA00022982"/>
    </source>
</evidence>
<dbReference type="InterPro" id="IPR013130">
    <property type="entry name" value="Fe3_Rdtase_TM_dom"/>
</dbReference>
<evidence type="ECO:0000313" key="15">
    <source>
        <dbReference type="EMBL" id="KTB37465.1"/>
    </source>
</evidence>
<dbReference type="InterPro" id="IPR013121">
    <property type="entry name" value="Fe_red_NAD-bd_6"/>
</dbReference>
<feature type="transmembrane region" description="Helical" evidence="13">
    <location>
        <begin position="107"/>
        <end position="129"/>
    </location>
</feature>
<keyword evidence="11 13" id="KW-0472">Membrane</keyword>
<feature type="transmembrane region" description="Helical" evidence="13">
    <location>
        <begin position="149"/>
        <end position="173"/>
    </location>
</feature>
<feature type="transmembrane region" description="Helical" evidence="13">
    <location>
        <begin position="47"/>
        <end position="69"/>
    </location>
</feature>
<dbReference type="GO" id="GO:0006826">
    <property type="term" value="P:iron ion transport"/>
    <property type="evidence" value="ECO:0007669"/>
    <property type="project" value="TreeGrafter"/>
</dbReference>
<dbReference type="SUPFAM" id="SSF63380">
    <property type="entry name" value="Riboflavin synthase domain-like"/>
    <property type="match status" value="1"/>
</dbReference>
<evidence type="ECO:0000256" key="9">
    <source>
        <dbReference type="ARBA" id="ARBA00023002"/>
    </source>
</evidence>
<dbReference type="PANTHER" id="PTHR32361:SF23">
    <property type="entry name" value="FERRIC-CHELATE REDUCTASE"/>
    <property type="match status" value="1"/>
</dbReference>
<gene>
    <name evidence="15" type="ORF">WG66_9949</name>
</gene>
<dbReference type="InterPro" id="IPR013112">
    <property type="entry name" value="FAD-bd_8"/>
</dbReference>
<evidence type="ECO:0000256" key="10">
    <source>
        <dbReference type="ARBA" id="ARBA00023065"/>
    </source>
</evidence>
<evidence type="ECO:0000256" key="5">
    <source>
        <dbReference type="ARBA" id="ARBA00022475"/>
    </source>
</evidence>
<dbReference type="eggNOG" id="KOG0039">
    <property type="taxonomic scope" value="Eukaryota"/>
</dbReference>
<keyword evidence="10" id="KW-0406">Ion transport</keyword>
<evidence type="ECO:0000256" key="4">
    <source>
        <dbReference type="ARBA" id="ARBA00022448"/>
    </source>
</evidence>
<dbReference type="InterPro" id="IPR017927">
    <property type="entry name" value="FAD-bd_FR_type"/>
</dbReference>
<keyword evidence="6 13" id="KW-0812">Transmembrane</keyword>
<sequence>MGLIWLRTPTTWHSSRIATYNFTAMTPEQAKMVASKYTFWYEADWDYAQPTAIFFCVGIACAIILNLVFRLRNGKSTSQTKTSLVDRGAAIIRYTVARQYRIRLFHWYSPPLAAIIAISAILTFIMALTLGPRPYLWSNLHVMGHSPPIATRTGWLSIAIMPFMIAFATKVNWIGVLTGTSHEKLQVFHRWTAFIMYITSLVHTFPFIVQSIQLGEMETNWKTTPWYWSGVAALVPQTYLVFMSWGFLRNKYYETFKKLHFIAAGIFMAALFIHCNFRLTSWDYFAATAGLWFTVYCFRHFRTIYNSGLGIPATLEALPDGMIKLSIHTPSRLKWSPGQHVLVRVLSSGIHAFSSHPFTISSLSEEGKLELAFKVHDGITRKLASMVSGKPSRSIRVAIDGPYGGVPSLKGYDHIYLLAGGAGITLTLPLLKQLIKDNATNGVEFVLAVKNRDEESVSDSEHNLKQPVQNILPGRPNLPSVVREAVKTHSGRIAIVACGPESFLYDVRNTVAECQLVIADGYGACKDLFLHTENYRYVRFVPGICADAEM</sequence>
<evidence type="ECO:0000256" key="8">
    <source>
        <dbReference type="ARBA" id="ARBA00022989"/>
    </source>
</evidence>
<dbReference type="Pfam" id="PF08030">
    <property type="entry name" value="NAD_binding_6"/>
    <property type="match status" value="2"/>
</dbReference>
<name>A0A0W0FMC3_MONRR</name>
<keyword evidence="7" id="KW-0249">Electron transport</keyword>
<dbReference type="Pfam" id="PF08022">
    <property type="entry name" value="FAD_binding_8"/>
    <property type="match status" value="1"/>
</dbReference>
<organism evidence="15 16">
    <name type="scientific">Moniliophthora roreri</name>
    <name type="common">Frosty pod rot fungus</name>
    <name type="synonym">Monilia roreri</name>
    <dbReference type="NCBI Taxonomy" id="221103"/>
    <lineage>
        <taxon>Eukaryota</taxon>
        <taxon>Fungi</taxon>
        <taxon>Dikarya</taxon>
        <taxon>Basidiomycota</taxon>
        <taxon>Agaricomycotina</taxon>
        <taxon>Agaricomycetes</taxon>
        <taxon>Agaricomycetidae</taxon>
        <taxon>Agaricales</taxon>
        <taxon>Marasmiineae</taxon>
        <taxon>Marasmiaceae</taxon>
        <taxon>Moniliophthora</taxon>
    </lineage>
</organism>
<keyword evidence="9" id="KW-0560">Oxidoreductase</keyword>
<dbReference type="GO" id="GO:0005886">
    <property type="term" value="C:plasma membrane"/>
    <property type="evidence" value="ECO:0007669"/>
    <property type="project" value="UniProtKB-SubCell"/>
</dbReference>
<evidence type="ECO:0000256" key="13">
    <source>
        <dbReference type="SAM" id="Phobius"/>
    </source>
</evidence>
<dbReference type="CDD" id="cd06186">
    <property type="entry name" value="NOX_Duox_like_FAD_NADP"/>
    <property type="match status" value="1"/>
</dbReference>
<protein>
    <recommendedName>
        <fullName evidence="3">ferric-chelate reductase (NADPH)</fullName>
        <ecNumber evidence="3">1.16.1.9</ecNumber>
    </recommendedName>
</protein>
<evidence type="ECO:0000256" key="6">
    <source>
        <dbReference type="ARBA" id="ARBA00022692"/>
    </source>
</evidence>
<evidence type="ECO:0000256" key="1">
    <source>
        <dbReference type="ARBA" id="ARBA00004651"/>
    </source>
</evidence>
<reference evidence="15 16" key="1">
    <citation type="submission" date="2015-12" db="EMBL/GenBank/DDBJ databases">
        <title>Draft genome sequence of Moniliophthora roreri, the causal agent of frosty pod rot of cacao.</title>
        <authorList>
            <person name="Aime M.C."/>
            <person name="Diaz-Valderrama J.R."/>
            <person name="Kijpornyongpan T."/>
            <person name="Phillips-Mora W."/>
        </authorList>
    </citation>
    <scope>NUCLEOTIDE SEQUENCE [LARGE SCALE GENOMIC DNA]</scope>
    <source>
        <strain evidence="15 16">MCA 2952</strain>
    </source>
</reference>
<feature type="domain" description="FAD-binding FR-type" evidence="14">
    <location>
        <begin position="296"/>
        <end position="409"/>
    </location>
</feature>
<dbReference type="AlphaFoldDB" id="A0A0W0FMC3"/>
<feature type="transmembrane region" description="Helical" evidence="13">
    <location>
        <begin position="194"/>
        <end position="214"/>
    </location>
</feature>
<feature type="transmembrane region" description="Helical" evidence="13">
    <location>
        <begin position="226"/>
        <end position="247"/>
    </location>
</feature>
<dbReference type="PANTHER" id="PTHR32361">
    <property type="entry name" value="FERRIC/CUPRIC REDUCTASE TRANSMEMBRANE COMPONENT"/>
    <property type="match status" value="1"/>
</dbReference>
<keyword evidence="5" id="KW-1003">Cell membrane</keyword>
<dbReference type="SUPFAM" id="SSF52343">
    <property type="entry name" value="Ferredoxin reductase-like, C-terminal NADP-linked domain"/>
    <property type="match status" value="1"/>
</dbReference>
<dbReference type="SFLD" id="SFLDG01168">
    <property type="entry name" value="Ferric_reductase_subgroup_(FRE"/>
    <property type="match status" value="1"/>
</dbReference>
<evidence type="ECO:0000256" key="12">
    <source>
        <dbReference type="ARBA" id="ARBA00048483"/>
    </source>
</evidence>
<comment type="subcellular location">
    <subcellularLocation>
        <location evidence="1">Cell membrane</location>
        <topology evidence="1">Multi-pass membrane protein</topology>
    </subcellularLocation>
</comment>
<evidence type="ECO:0000313" key="16">
    <source>
        <dbReference type="Proteomes" id="UP000054988"/>
    </source>
</evidence>
<dbReference type="GO" id="GO:0006879">
    <property type="term" value="P:intracellular iron ion homeostasis"/>
    <property type="evidence" value="ECO:0007669"/>
    <property type="project" value="TreeGrafter"/>
</dbReference>
<dbReference type="EC" id="1.16.1.9" evidence="3"/>
<dbReference type="SFLD" id="SFLDS00052">
    <property type="entry name" value="Ferric_Reductase_Domain"/>
    <property type="match status" value="1"/>
</dbReference>
<comment type="similarity">
    <text evidence="2">Belongs to the ferric reductase (FRE) family.</text>
</comment>
<accession>A0A0W0FMC3</accession>
<dbReference type="PROSITE" id="PS51384">
    <property type="entry name" value="FAD_FR"/>
    <property type="match status" value="1"/>
</dbReference>
<comment type="caution">
    <text evidence="15">The sequence shown here is derived from an EMBL/GenBank/DDBJ whole genome shotgun (WGS) entry which is preliminary data.</text>
</comment>
<dbReference type="InterPro" id="IPR039261">
    <property type="entry name" value="FNR_nucleotide-bd"/>
</dbReference>